<sequence>MASREVSLALYRAMWRWTTSERTRSSRFTIPVDTLPENMAQIALRLTRDAPLSGALGAQALIRTAWREGAQLAGDAATRALDDGFKALRAIGEVQRALDELAAQRAERAVRTGVVFNVGEVLRHAKYGYRGVVAGWDRRPQLDVSGWDGLRSLPSGAEQPFYRIIPDVADCNELLGGPREMKYVAQENLQRLPPALRRVHHPALVGSLFSHFDPSTATFIPTDELAFAYPGSRSKEREDSATSAEGSEAQRVLDAVRTMAAQLDGFVAAVANHTLRTDAAPRARDSTSPTLDPTGAGRRTNADAGPLADADADHFASTQARAASDAAAASSVQNPTDTDETSASAVSAEEDADVSTFTSDARRHRKPPLFPGGEEVQDHSLGPSRDMMGVLMRFTTRARRVAQGLPSDEAGVNAGGAQRAAGGTRRSGRGRERVAISSDEAADQPSRQLRQSFNAMRELVEVIDFVSVNAAERSAHSDRSEIAFSIGQVLRHKRFGFRAAVFGWERRPQIDVSSWDGVAGLPSGSAQPFYRCVPDMSDCVSLLGGPRGVRYVAQENLEPLSDVSERAISHELLPQVFERYDEASGNFVPVQQLRYWYPLDSPSNDDAPLARAVHSLERLQVLLNTHALDAKRSGLLGPMLNLLKAARTFDDAADVERVVNMVFSAHEDTRLMMLLQQSRAAVDCGEFESALRTLHAALDADRTHAQTWFMLASVHSRDGAHEESMRAAEQCLQLEPRHFGALAARGAALRGLRRYDEALDSYEMALAAHPWALGTATAIYKARRAVELRGGRRVNASFGGGA</sequence>
<gene>
    <name evidence="4" type="ORF">PCAR00345_LOCUS22712</name>
</gene>
<dbReference type="InterPro" id="IPR019734">
    <property type="entry name" value="TPR_rpt"/>
</dbReference>
<dbReference type="PROSITE" id="PS50005">
    <property type="entry name" value="TPR"/>
    <property type="match status" value="1"/>
</dbReference>
<dbReference type="AlphaFoldDB" id="A0A7S4F2X3"/>
<reference evidence="4" key="1">
    <citation type="submission" date="2021-01" db="EMBL/GenBank/DDBJ databases">
        <authorList>
            <person name="Corre E."/>
            <person name="Pelletier E."/>
            <person name="Niang G."/>
            <person name="Scheremetjew M."/>
            <person name="Finn R."/>
            <person name="Kale V."/>
            <person name="Holt S."/>
            <person name="Cochrane G."/>
            <person name="Meng A."/>
            <person name="Brown T."/>
            <person name="Cohen L."/>
        </authorList>
    </citation>
    <scope>NUCLEOTIDE SEQUENCE</scope>
    <source>
        <strain evidence="4">CCMP645</strain>
    </source>
</reference>
<feature type="region of interest" description="Disordered" evidence="2">
    <location>
        <begin position="405"/>
        <end position="447"/>
    </location>
</feature>
<evidence type="ECO:0000259" key="3">
    <source>
        <dbReference type="SMART" id="SM00992"/>
    </source>
</evidence>
<accession>A0A7S4F2X3</accession>
<feature type="compositionally biased region" description="Low complexity" evidence="2">
    <location>
        <begin position="410"/>
        <end position="424"/>
    </location>
</feature>
<proteinExistence type="predicted"/>
<dbReference type="SMART" id="SM00028">
    <property type="entry name" value="TPR"/>
    <property type="match status" value="3"/>
</dbReference>
<dbReference type="SUPFAM" id="SSF48452">
    <property type="entry name" value="TPR-like"/>
    <property type="match status" value="1"/>
</dbReference>
<dbReference type="NCBIfam" id="TIGR02097">
    <property type="entry name" value="yccV"/>
    <property type="match status" value="2"/>
</dbReference>
<feature type="domain" description="Hemimethylated DNA-binding" evidence="3">
    <location>
        <begin position="113"/>
        <end position="222"/>
    </location>
</feature>
<feature type="domain" description="Hemimethylated DNA-binding" evidence="3">
    <location>
        <begin position="481"/>
        <end position="590"/>
    </location>
</feature>
<feature type="region of interest" description="Disordered" evidence="2">
    <location>
        <begin position="278"/>
        <end position="384"/>
    </location>
</feature>
<evidence type="ECO:0000256" key="1">
    <source>
        <dbReference type="PROSITE-ProRule" id="PRU00339"/>
    </source>
</evidence>
<dbReference type="PANTHER" id="PTHR48439">
    <property type="entry name" value="HEMIMETHYLATED DNA-BINDING DOMAIN-CONTAINING PROTEIN"/>
    <property type="match status" value="1"/>
</dbReference>
<dbReference type="Pfam" id="PF08755">
    <property type="entry name" value="YccV-like"/>
    <property type="match status" value="2"/>
</dbReference>
<dbReference type="Pfam" id="PF13181">
    <property type="entry name" value="TPR_8"/>
    <property type="match status" value="1"/>
</dbReference>
<dbReference type="InterPro" id="IPR011722">
    <property type="entry name" value="Hemimethylated_DNA-bd_dom"/>
</dbReference>
<dbReference type="InterPro" id="IPR036623">
    <property type="entry name" value="Hemimethylated_DNA-bd_sf"/>
</dbReference>
<organism evidence="4">
    <name type="scientific">Chrysotila carterae</name>
    <name type="common">Marine alga</name>
    <name type="synonym">Syracosphaera carterae</name>
    <dbReference type="NCBI Taxonomy" id="13221"/>
    <lineage>
        <taxon>Eukaryota</taxon>
        <taxon>Haptista</taxon>
        <taxon>Haptophyta</taxon>
        <taxon>Prymnesiophyceae</taxon>
        <taxon>Isochrysidales</taxon>
        <taxon>Isochrysidaceae</taxon>
        <taxon>Chrysotila</taxon>
    </lineage>
</organism>
<evidence type="ECO:0000256" key="2">
    <source>
        <dbReference type="SAM" id="MobiDB-lite"/>
    </source>
</evidence>
<dbReference type="GO" id="GO:0003677">
    <property type="term" value="F:DNA binding"/>
    <property type="evidence" value="ECO:0007669"/>
    <property type="project" value="InterPro"/>
</dbReference>
<dbReference type="SUPFAM" id="SSF141255">
    <property type="entry name" value="YccV-like"/>
    <property type="match status" value="2"/>
</dbReference>
<dbReference type="InterPro" id="IPR011990">
    <property type="entry name" value="TPR-like_helical_dom_sf"/>
</dbReference>
<dbReference type="Gene3D" id="2.30.30.390">
    <property type="entry name" value="Hemimethylated DNA-binding domain"/>
    <property type="match status" value="2"/>
</dbReference>
<dbReference type="EMBL" id="HBIZ01035657">
    <property type="protein sequence ID" value="CAE0770100.1"/>
    <property type="molecule type" value="Transcribed_RNA"/>
</dbReference>
<protein>
    <recommendedName>
        <fullName evidence="3">Hemimethylated DNA-binding domain-containing protein</fullName>
    </recommendedName>
</protein>
<dbReference type="Gene3D" id="1.25.40.10">
    <property type="entry name" value="Tetratricopeptide repeat domain"/>
    <property type="match status" value="1"/>
</dbReference>
<dbReference type="SMART" id="SM00992">
    <property type="entry name" value="YccV-like"/>
    <property type="match status" value="2"/>
</dbReference>
<keyword evidence="1" id="KW-0802">TPR repeat</keyword>
<name>A0A7S4F2X3_CHRCT</name>
<evidence type="ECO:0000313" key="4">
    <source>
        <dbReference type="EMBL" id="CAE0770100.1"/>
    </source>
</evidence>
<dbReference type="PANTHER" id="PTHR48439:SF1">
    <property type="entry name" value="HEMIMETHYLATED DNA-BINDING DOMAIN-CONTAINING PROTEIN"/>
    <property type="match status" value="1"/>
</dbReference>
<feature type="compositionally biased region" description="Low complexity" evidence="2">
    <location>
        <begin position="316"/>
        <end position="331"/>
    </location>
</feature>
<dbReference type="InterPro" id="IPR053189">
    <property type="entry name" value="Clp_protease_adapter_ClpF"/>
</dbReference>
<feature type="repeat" description="TPR" evidence="1">
    <location>
        <begin position="705"/>
        <end position="738"/>
    </location>
</feature>